<evidence type="ECO:0000313" key="2">
    <source>
        <dbReference type="EMBL" id="WWX21767.1"/>
    </source>
</evidence>
<proteinExistence type="predicted"/>
<evidence type="ECO:0000313" key="3">
    <source>
        <dbReference type="Proteomes" id="UP001385389"/>
    </source>
</evidence>
<evidence type="ECO:0000256" key="1">
    <source>
        <dbReference type="SAM" id="SignalP"/>
    </source>
</evidence>
<dbReference type="Proteomes" id="UP001385389">
    <property type="component" value="Chromosome"/>
</dbReference>
<gene>
    <name evidence="2" type="ORF">V8V93_15140</name>
</gene>
<keyword evidence="1" id="KW-0732">Signal</keyword>
<protein>
    <recommendedName>
        <fullName evidence="4">Solute-binding protein family 3/N-terminal domain-containing protein</fullName>
    </recommendedName>
</protein>
<keyword evidence="3" id="KW-1185">Reference proteome</keyword>
<dbReference type="EMBL" id="CP146609">
    <property type="protein sequence ID" value="WWX21767.1"/>
    <property type="molecule type" value="Genomic_DNA"/>
</dbReference>
<dbReference type="SUPFAM" id="SSF53850">
    <property type="entry name" value="Periplasmic binding protein-like II"/>
    <property type="match status" value="1"/>
</dbReference>
<reference evidence="2 3" key="1">
    <citation type="submission" date="2024-03" db="EMBL/GenBank/DDBJ databases">
        <title>Phenotype and Genome Characterization of a Sulfate-Reducing Bacterium Pseudodesulfovibrio sp. strain 5S69, isolated from Petroleum Reservoir in Tatarstan (Russia).</title>
        <authorList>
            <person name="Bidzhieva S.K."/>
            <person name="Kadnikov V."/>
            <person name="Tourova T.P."/>
            <person name="Samigullina S.R."/>
            <person name="Sokolova D.S."/>
            <person name="Poltaraus A.B."/>
            <person name="Avtukh A.N."/>
            <person name="Tereshina V.M."/>
            <person name="Mardanov A.V."/>
            <person name="Nazina T.N."/>
        </authorList>
    </citation>
    <scope>NUCLEOTIDE SEQUENCE [LARGE SCALE GENOMIC DNA]</scope>
    <source>
        <strain evidence="2 3">5S69</strain>
    </source>
</reference>
<feature type="signal peptide" evidence="1">
    <location>
        <begin position="1"/>
        <end position="27"/>
    </location>
</feature>
<organism evidence="2 3">
    <name type="scientific">Pseudodesulfovibrio methanolicus</name>
    <dbReference type="NCBI Taxonomy" id="3126690"/>
    <lineage>
        <taxon>Bacteria</taxon>
        <taxon>Pseudomonadati</taxon>
        <taxon>Thermodesulfobacteriota</taxon>
        <taxon>Desulfovibrionia</taxon>
        <taxon>Desulfovibrionales</taxon>
        <taxon>Desulfovibrionaceae</taxon>
    </lineage>
</organism>
<accession>A0ABZ2IWS5</accession>
<feature type="chain" id="PRO_5045820752" description="Solute-binding protein family 3/N-terminal domain-containing protein" evidence="1">
    <location>
        <begin position="28"/>
        <end position="314"/>
    </location>
</feature>
<evidence type="ECO:0008006" key="4">
    <source>
        <dbReference type="Google" id="ProtNLM"/>
    </source>
</evidence>
<name>A0ABZ2IWS5_9BACT</name>
<sequence>MPSLAAILRAFAIVLASTCLSALPGHAQTGTPVTVTANAPIIKAYREILSRFDGDPLKVTPDLPPGRYDRTAVEMVIVVRALRLGGLDRPIAFVKASNARRAVEEVLCGNAVMTGQQLDASVLNDWQDIKDLYLSDPVTPVSEFHKLFYCLPENKKVLAARSVEELNRAGRGIIGTVWENDRRILNDMGITNLTQAPTFPSLIKMILAGRADWIPMEASNQPGMERIMEGRRFVPVPGIRFSLIESRHFMVSRSAPDGEEIFTALQKGLRQLRRQGFIRAMLDATGFHETDRLGWQTLNRDAVDRCRARSSSAK</sequence>
<dbReference type="RefSeq" id="WP_338667433.1">
    <property type="nucleotide sequence ID" value="NZ_CP146609.1"/>
</dbReference>